<dbReference type="EMBL" id="LVYD01000058">
    <property type="protein sequence ID" value="OQP60982.1"/>
    <property type="molecule type" value="Genomic_DNA"/>
</dbReference>
<evidence type="ECO:0000256" key="4">
    <source>
        <dbReference type="SAM" id="SignalP"/>
    </source>
</evidence>
<feature type="signal peptide" evidence="4">
    <location>
        <begin position="1"/>
        <end position="20"/>
    </location>
</feature>
<proteinExistence type="predicted"/>
<dbReference type="STRING" id="1703345.A3860_04455"/>
<dbReference type="Gene3D" id="2.70.70.10">
    <property type="entry name" value="Glucose Permease (Domain IIA)"/>
    <property type="match status" value="1"/>
</dbReference>
<dbReference type="Gene3D" id="6.10.250.3150">
    <property type="match status" value="1"/>
</dbReference>
<dbReference type="GO" id="GO:0004222">
    <property type="term" value="F:metalloendopeptidase activity"/>
    <property type="evidence" value="ECO:0007669"/>
    <property type="project" value="TreeGrafter"/>
</dbReference>
<feature type="region of interest" description="Disordered" evidence="3">
    <location>
        <begin position="262"/>
        <end position="318"/>
    </location>
</feature>
<dbReference type="Proteomes" id="UP000192796">
    <property type="component" value="Unassembled WGS sequence"/>
</dbReference>
<dbReference type="InterPro" id="IPR011055">
    <property type="entry name" value="Dup_hybrid_motif"/>
</dbReference>
<dbReference type="RefSeq" id="WP_081151065.1">
    <property type="nucleotide sequence ID" value="NZ_LVYD01000058.1"/>
</dbReference>
<dbReference type="SUPFAM" id="SSF51261">
    <property type="entry name" value="Duplicated hybrid motif"/>
    <property type="match status" value="1"/>
</dbReference>
<organism evidence="6 7">
    <name type="scientific">Niastella vici</name>
    <dbReference type="NCBI Taxonomy" id="1703345"/>
    <lineage>
        <taxon>Bacteria</taxon>
        <taxon>Pseudomonadati</taxon>
        <taxon>Bacteroidota</taxon>
        <taxon>Chitinophagia</taxon>
        <taxon>Chitinophagales</taxon>
        <taxon>Chitinophagaceae</taxon>
        <taxon>Niastella</taxon>
    </lineage>
</organism>
<name>A0A1V9FRL5_9BACT</name>
<dbReference type="InterPro" id="IPR050570">
    <property type="entry name" value="Cell_wall_metabolism_enzyme"/>
</dbReference>
<dbReference type="OrthoDB" id="9815884at2"/>
<dbReference type="CDD" id="cd12797">
    <property type="entry name" value="M23_peptidase"/>
    <property type="match status" value="1"/>
</dbReference>
<feature type="compositionally biased region" description="Low complexity" evidence="3">
    <location>
        <begin position="289"/>
        <end position="303"/>
    </location>
</feature>
<feature type="compositionally biased region" description="Basic and acidic residues" evidence="3">
    <location>
        <begin position="304"/>
        <end position="315"/>
    </location>
</feature>
<dbReference type="AlphaFoldDB" id="A0A1V9FRL5"/>
<evidence type="ECO:0000256" key="3">
    <source>
        <dbReference type="SAM" id="MobiDB-lite"/>
    </source>
</evidence>
<evidence type="ECO:0000256" key="2">
    <source>
        <dbReference type="SAM" id="Coils"/>
    </source>
</evidence>
<keyword evidence="7" id="KW-1185">Reference proteome</keyword>
<comment type="caution">
    <text evidence="6">The sequence shown here is derived from an EMBL/GenBank/DDBJ whole genome shotgun (WGS) entry which is preliminary data.</text>
</comment>
<evidence type="ECO:0000313" key="6">
    <source>
        <dbReference type="EMBL" id="OQP60982.1"/>
    </source>
</evidence>
<evidence type="ECO:0000259" key="5">
    <source>
        <dbReference type="Pfam" id="PF01551"/>
    </source>
</evidence>
<protein>
    <recommendedName>
        <fullName evidence="5">M23ase beta-sheet core domain-containing protein</fullName>
    </recommendedName>
</protein>
<feature type="domain" description="M23ase beta-sheet core" evidence="5">
    <location>
        <begin position="366"/>
        <end position="456"/>
    </location>
</feature>
<dbReference type="PANTHER" id="PTHR21666:SF289">
    <property type="entry name" value="L-ALA--D-GLU ENDOPEPTIDASE"/>
    <property type="match status" value="1"/>
</dbReference>
<dbReference type="PANTHER" id="PTHR21666">
    <property type="entry name" value="PEPTIDASE-RELATED"/>
    <property type="match status" value="1"/>
</dbReference>
<feature type="coiled-coil region" evidence="2">
    <location>
        <begin position="27"/>
        <end position="61"/>
    </location>
</feature>
<feature type="compositionally biased region" description="Basic and acidic residues" evidence="3">
    <location>
        <begin position="278"/>
        <end position="288"/>
    </location>
</feature>
<keyword evidence="2" id="KW-0175">Coiled coil</keyword>
<dbReference type="Pfam" id="PF01551">
    <property type="entry name" value="Peptidase_M23"/>
    <property type="match status" value="1"/>
</dbReference>
<accession>A0A1V9FRL5</accession>
<gene>
    <name evidence="6" type="ORF">A3860_04455</name>
</gene>
<feature type="coiled-coil region" evidence="2">
    <location>
        <begin position="179"/>
        <end position="216"/>
    </location>
</feature>
<evidence type="ECO:0000256" key="1">
    <source>
        <dbReference type="ARBA" id="ARBA00022729"/>
    </source>
</evidence>
<sequence length="463" mass="51998">MLKMMLTCFLAMAVHVALFAQQQAGSSEDLKRKQADIQREIDDLRNTLKDAKKNAKAGLLQLSMVQKKLRLREQAIGNINQQINVIEGSIGKSKNEIGRLKTELDTLKEGYAKSIVYAYKNRSNYDFLNFIFSSSSFNDALRRVQYLRAYRLYREEQATTIKNTQLLLQNKIAGLESTRKEKDVVLQKQEKQKIELEDEKKEKNEIVSKLKAREKEISKELTVKQKADQKLKVAIRTAIDREIKIAREKALAEAKAREAREAAEREETAKKNAAAEAAARKAAEKEKNANAASTPATTPAVVKVEPKKEAPKKPVESVLESTPEGFRISGSFESNKGRLPWPVEKANVKIHFGTYSIEGTKLRGNNPGITLATEPGAVVRAVFEGEVSRIFDIDGNWSVLVRHGKYFTVYSNLSSVSVAKDQKISAGTMLGRAAANDDGNGEIEFLLMQENRNLDPESWIRRR</sequence>
<reference evidence="6 7" key="1">
    <citation type="submission" date="2016-03" db="EMBL/GenBank/DDBJ databases">
        <title>Niastella vici sp. nov., isolated from farmland soil.</title>
        <authorList>
            <person name="Chen L."/>
            <person name="Wang D."/>
            <person name="Yang S."/>
            <person name="Wang G."/>
        </authorList>
    </citation>
    <scope>NUCLEOTIDE SEQUENCE [LARGE SCALE GENOMIC DNA]</scope>
    <source>
        <strain evidence="6 7">DJ57</strain>
    </source>
</reference>
<keyword evidence="1 4" id="KW-0732">Signal</keyword>
<evidence type="ECO:0000313" key="7">
    <source>
        <dbReference type="Proteomes" id="UP000192796"/>
    </source>
</evidence>
<feature type="chain" id="PRO_5013116814" description="M23ase beta-sheet core domain-containing protein" evidence="4">
    <location>
        <begin position="21"/>
        <end position="463"/>
    </location>
</feature>
<dbReference type="InterPro" id="IPR016047">
    <property type="entry name" value="M23ase_b-sheet_dom"/>
</dbReference>